<keyword evidence="2" id="KW-1185">Reference proteome</keyword>
<reference evidence="1 2" key="1">
    <citation type="journal article" date="2020" name="Int. J. Syst. Evol. Microbiol.">
        <title>Reclassification of Streptomyces castelarensis and Streptomyces sporoclivatus as later heterotypic synonyms of Streptomyces antimycoticus.</title>
        <authorList>
            <person name="Komaki H."/>
            <person name="Tamura T."/>
        </authorList>
    </citation>
    <scope>NUCLEOTIDE SEQUENCE [LARGE SCALE GENOMIC DNA]</scope>
    <source>
        <strain evidence="1 2">NBRC 12839</strain>
    </source>
</reference>
<evidence type="ECO:0000313" key="1">
    <source>
        <dbReference type="EMBL" id="GDY41162.1"/>
    </source>
</evidence>
<evidence type="ECO:0000313" key="2">
    <source>
        <dbReference type="Proteomes" id="UP000299290"/>
    </source>
</evidence>
<gene>
    <name evidence="1" type="ORF">SANT12839_020440</name>
</gene>
<comment type="caution">
    <text evidence="1">The sequence shown here is derived from an EMBL/GenBank/DDBJ whole genome shotgun (WGS) entry which is preliminary data.</text>
</comment>
<name>A0A4D4JZA1_9ACTN</name>
<accession>A0A4D4JZA1</accession>
<organism evidence="1 2">
    <name type="scientific">Streptomyces antimycoticus</name>
    <dbReference type="NCBI Taxonomy" id="68175"/>
    <lineage>
        <taxon>Bacteria</taxon>
        <taxon>Bacillati</taxon>
        <taxon>Actinomycetota</taxon>
        <taxon>Actinomycetes</taxon>
        <taxon>Kitasatosporales</taxon>
        <taxon>Streptomycetaceae</taxon>
        <taxon>Streptomyces</taxon>
        <taxon>Streptomyces violaceusniger group</taxon>
    </lineage>
</organism>
<proteinExistence type="predicted"/>
<sequence>MVKAREATRQMVPMIAELLVRTFTVILLEAVNREVTWLLGQVQGVSPAPARNLGGGMVCYWPWMRILGRTFLV</sequence>
<dbReference type="Proteomes" id="UP000299290">
    <property type="component" value="Unassembled WGS sequence"/>
</dbReference>
<dbReference type="EMBL" id="BJHV01000001">
    <property type="protein sequence ID" value="GDY41162.1"/>
    <property type="molecule type" value="Genomic_DNA"/>
</dbReference>
<dbReference type="AlphaFoldDB" id="A0A4D4JZA1"/>
<protein>
    <submittedName>
        <fullName evidence="1">Uncharacterized protein</fullName>
    </submittedName>
</protein>